<dbReference type="RefSeq" id="WP_055053977.1">
    <property type="nucleotide sequence ID" value="NZ_CYZA01000019.1"/>
</dbReference>
<sequence length="318" mass="35827">MDTKKIGAFLKQCRKEKNLTQEQLAEKFEVSARTVSRWETGINMPDLSILVQLAEYYDVEIRELLDGERSQTMNKEMKETLDKVAVYEEWVKQKALKAGNVAFASMFVISVLAIIIQMLLTVDIRLILGETVAALVGGILYASIMVHNGIWDKCLPKSAAIWQNFLTSVICAGIFTVIYGICLFRMGATETQITRLALGFLTGITIVSFIILRILAFINRKRDQNSPNVQERKETSQSKTEWKKIYNAQNIVETERLVEMLKQNGIAAFSQEAGANVVMHGAPGFGIYGVDILVKTYDAEKAVQLIKEINNQENEEKF</sequence>
<keyword evidence="2" id="KW-0812">Transmembrane</keyword>
<dbReference type="Pfam" id="PF01381">
    <property type="entry name" value="HTH_3"/>
    <property type="match status" value="1"/>
</dbReference>
<dbReference type="Pfam" id="PF09413">
    <property type="entry name" value="DUF2007"/>
    <property type="match status" value="1"/>
</dbReference>
<dbReference type="PANTHER" id="PTHR46558:SF11">
    <property type="entry name" value="HTH-TYPE TRANSCRIPTIONAL REGULATOR XRE"/>
    <property type="match status" value="1"/>
</dbReference>
<feature type="transmembrane region" description="Helical" evidence="2">
    <location>
        <begin position="165"/>
        <end position="187"/>
    </location>
</feature>
<dbReference type="PROSITE" id="PS50943">
    <property type="entry name" value="HTH_CROC1"/>
    <property type="match status" value="1"/>
</dbReference>
<accession>A0A174EGK3</accession>
<dbReference type="Gene3D" id="1.10.260.40">
    <property type="entry name" value="lambda repressor-like DNA-binding domains"/>
    <property type="match status" value="1"/>
</dbReference>
<gene>
    <name evidence="4" type="ORF">ERS852395_02827</name>
</gene>
<proteinExistence type="predicted"/>
<dbReference type="InterPro" id="IPR010982">
    <property type="entry name" value="Lambda_DNA-bd_dom_sf"/>
</dbReference>
<evidence type="ECO:0000313" key="5">
    <source>
        <dbReference type="Proteomes" id="UP000095447"/>
    </source>
</evidence>
<feature type="domain" description="HTH cro/C1-type" evidence="3">
    <location>
        <begin position="10"/>
        <end position="64"/>
    </location>
</feature>
<feature type="transmembrane region" description="Helical" evidence="2">
    <location>
        <begin position="193"/>
        <end position="216"/>
    </location>
</feature>
<dbReference type="AlphaFoldDB" id="A0A174EGK3"/>
<dbReference type="SMART" id="SM00530">
    <property type="entry name" value="HTH_XRE"/>
    <property type="match status" value="1"/>
</dbReference>
<reference evidence="4 5" key="1">
    <citation type="submission" date="2015-09" db="EMBL/GenBank/DDBJ databases">
        <authorList>
            <consortium name="Pathogen Informatics"/>
        </authorList>
    </citation>
    <scope>NUCLEOTIDE SEQUENCE [LARGE SCALE GENOMIC DNA]</scope>
    <source>
        <strain evidence="4 5">2789STDY5608838</strain>
    </source>
</reference>
<dbReference type="Proteomes" id="UP000095447">
    <property type="component" value="Unassembled WGS sequence"/>
</dbReference>
<keyword evidence="2" id="KW-1133">Transmembrane helix</keyword>
<organism evidence="4 5">
    <name type="scientific">Blautia obeum</name>
    <dbReference type="NCBI Taxonomy" id="40520"/>
    <lineage>
        <taxon>Bacteria</taxon>
        <taxon>Bacillati</taxon>
        <taxon>Bacillota</taxon>
        <taxon>Clostridia</taxon>
        <taxon>Lachnospirales</taxon>
        <taxon>Lachnospiraceae</taxon>
        <taxon>Blautia</taxon>
    </lineage>
</organism>
<keyword evidence="1" id="KW-0238">DNA-binding</keyword>
<evidence type="ECO:0000259" key="3">
    <source>
        <dbReference type="PROSITE" id="PS50943"/>
    </source>
</evidence>
<feature type="transmembrane region" description="Helical" evidence="2">
    <location>
        <begin position="101"/>
        <end position="120"/>
    </location>
</feature>
<name>A0A174EGK3_9FIRM</name>
<dbReference type="InterPro" id="IPR001387">
    <property type="entry name" value="Cro/C1-type_HTH"/>
</dbReference>
<dbReference type="EMBL" id="CYZA01000019">
    <property type="protein sequence ID" value="CUO36984.1"/>
    <property type="molecule type" value="Genomic_DNA"/>
</dbReference>
<dbReference type="CDD" id="cd00093">
    <property type="entry name" value="HTH_XRE"/>
    <property type="match status" value="1"/>
</dbReference>
<protein>
    <submittedName>
        <fullName evidence="4">Predicted transcriptional regulator</fullName>
    </submittedName>
</protein>
<dbReference type="GO" id="GO:0003677">
    <property type="term" value="F:DNA binding"/>
    <property type="evidence" value="ECO:0007669"/>
    <property type="project" value="UniProtKB-KW"/>
</dbReference>
<evidence type="ECO:0000256" key="2">
    <source>
        <dbReference type="SAM" id="Phobius"/>
    </source>
</evidence>
<dbReference type="PANTHER" id="PTHR46558">
    <property type="entry name" value="TRACRIPTIONAL REGULATORY PROTEIN-RELATED-RELATED"/>
    <property type="match status" value="1"/>
</dbReference>
<dbReference type="SUPFAM" id="SSF47413">
    <property type="entry name" value="lambda repressor-like DNA-binding domains"/>
    <property type="match status" value="1"/>
</dbReference>
<keyword evidence="2" id="KW-0472">Membrane</keyword>
<dbReference type="InterPro" id="IPR018551">
    <property type="entry name" value="DUF2007"/>
</dbReference>
<evidence type="ECO:0000256" key="1">
    <source>
        <dbReference type="ARBA" id="ARBA00023125"/>
    </source>
</evidence>
<evidence type="ECO:0000313" key="4">
    <source>
        <dbReference type="EMBL" id="CUO36984.1"/>
    </source>
</evidence>
<feature type="transmembrane region" description="Helical" evidence="2">
    <location>
        <begin position="126"/>
        <end position="144"/>
    </location>
</feature>